<organism evidence="2 3">
    <name type="scientific">Prorocentrum cordatum</name>
    <dbReference type="NCBI Taxonomy" id="2364126"/>
    <lineage>
        <taxon>Eukaryota</taxon>
        <taxon>Sar</taxon>
        <taxon>Alveolata</taxon>
        <taxon>Dinophyceae</taxon>
        <taxon>Prorocentrales</taxon>
        <taxon>Prorocentraceae</taxon>
        <taxon>Prorocentrum</taxon>
    </lineage>
</organism>
<evidence type="ECO:0000313" key="3">
    <source>
        <dbReference type="Proteomes" id="UP001189429"/>
    </source>
</evidence>
<feature type="non-terminal residue" evidence="2">
    <location>
        <position position="1"/>
    </location>
</feature>
<dbReference type="Proteomes" id="UP001189429">
    <property type="component" value="Unassembled WGS sequence"/>
</dbReference>
<feature type="compositionally biased region" description="Basic and acidic residues" evidence="1">
    <location>
        <begin position="58"/>
        <end position="71"/>
    </location>
</feature>
<gene>
    <name evidence="2" type="ORF">PCOR1329_LOCUS73276</name>
</gene>
<evidence type="ECO:0000313" key="2">
    <source>
        <dbReference type="EMBL" id="CAK0894176.1"/>
    </source>
</evidence>
<evidence type="ECO:0000256" key="1">
    <source>
        <dbReference type="SAM" id="MobiDB-lite"/>
    </source>
</evidence>
<comment type="caution">
    <text evidence="2">The sequence shown here is derived from an EMBL/GenBank/DDBJ whole genome shotgun (WGS) entry which is preliminary data.</text>
</comment>
<feature type="compositionally biased region" description="Basic and acidic residues" evidence="1">
    <location>
        <begin position="173"/>
        <end position="187"/>
    </location>
</feature>
<dbReference type="EMBL" id="CAUYUJ010019854">
    <property type="protein sequence ID" value="CAK0894176.1"/>
    <property type="molecule type" value="Genomic_DNA"/>
</dbReference>
<protein>
    <submittedName>
        <fullName evidence="2">Uncharacterized protein</fullName>
    </submittedName>
</protein>
<keyword evidence="3" id="KW-1185">Reference proteome</keyword>
<accession>A0ABN9X491</accession>
<reference evidence="2" key="1">
    <citation type="submission" date="2023-10" db="EMBL/GenBank/DDBJ databases">
        <authorList>
            <person name="Chen Y."/>
            <person name="Shah S."/>
            <person name="Dougan E. K."/>
            <person name="Thang M."/>
            <person name="Chan C."/>
        </authorList>
    </citation>
    <scope>NUCLEOTIDE SEQUENCE [LARGE SCALE GENOMIC DNA]</scope>
</reference>
<sequence>FLSRLTTNVGQPSTCSIVRAEEFMNGSGSSGKRRASRGEEPRAESEERGARAPWAPRVAERRPGSVDEHRSVAKYRRASTPRAGPCQSRRRSRRRRSRRRRRRGRGNIFILCNCRGETNAWDASVRQSLGCLCEAVLNPSGSTSFIYTAQLPRHQCAGHGGAASTSNLALHSEVHPAESNRGKRMDRAQAWNCRR</sequence>
<feature type="compositionally biased region" description="Basic and acidic residues" evidence="1">
    <location>
        <begin position="36"/>
        <end position="50"/>
    </location>
</feature>
<proteinExistence type="predicted"/>
<feature type="region of interest" description="Disordered" evidence="1">
    <location>
        <begin position="173"/>
        <end position="195"/>
    </location>
</feature>
<feature type="region of interest" description="Disordered" evidence="1">
    <location>
        <begin position="22"/>
        <end position="101"/>
    </location>
</feature>
<name>A0ABN9X491_9DINO</name>
<feature type="compositionally biased region" description="Basic residues" evidence="1">
    <location>
        <begin position="88"/>
        <end position="101"/>
    </location>
</feature>